<dbReference type="SUPFAM" id="SSF55797">
    <property type="entry name" value="PR-1-like"/>
    <property type="match status" value="1"/>
</dbReference>
<keyword evidence="2" id="KW-1185">Reference proteome</keyword>
<organism evidence="1 2">
    <name type="scientific">Parelaphostrongylus tenuis</name>
    <name type="common">Meningeal worm</name>
    <dbReference type="NCBI Taxonomy" id="148309"/>
    <lineage>
        <taxon>Eukaryota</taxon>
        <taxon>Metazoa</taxon>
        <taxon>Ecdysozoa</taxon>
        <taxon>Nematoda</taxon>
        <taxon>Chromadorea</taxon>
        <taxon>Rhabditida</taxon>
        <taxon>Rhabditina</taxon>
        <taxon>Rhabditomorpha</taxon>
        <taxon>Strongyloidea</taxon>
        <taxon>Metastrongylidae</taxon>
        <taxon>Parelaphostrongylus</taxon>
    </lineage>
</organism>
<dbReference type="AlphaFoldDB" id="A0AAD5MP56"/>
<sequence length="212" mass="22728">MELRSGEIGHGSGSQLSYIPTANGTRKRKKFCFVSRNQYGPASSALELRSPIQSAVMKWSEISDVVWPAGNVFDGNPTLLPFANMIRANTVSVGCSYDMCKGSSAAACVFSSPNVRKSAKVYTSGLPCLDDEHCNRFSPTFCEGGLCVDAARPTTAAPPTTTSTKTATTRLTSPTGTWTRQATVTTVSPSGGPFEARKRSKWFIILLDLLSN</sequence>
<reference evidence="1" key="1">
    <citation type="submission" date="2021-06" db="EMBL/GenBank/DDBJ databases">
        <title>Parelaphostrongylus tenuis whole genome reference sequence.</title>
        <authorList>
            <person name="Garwood T.J."/>
            <person name="Larsen P.A."/>
            <person name="Fountain-Jones N.M."/>
            <person name="Garbe J.R."/>
            <person name="Macchietto M.G."/>
            <person name="Kania S.A."/>
            <person name="Gerhold R.W."/>
            <person name="Richards J.E."/>
            <person name="Wolf T.M."/>
        </authorList>
    </citation>
    <scope>NUCLEOTIDE SEQUENCE</scope>
    <source>
        <strain evidence="1">MNPRO001-30</strain>
        <tissue evidence="1">Meninges</tissue>
    </source>
</reference>
<dbReference type="EMBL" id="JAHQIW010004390">
    <property type="protein sequence ID" value="KAJ1362190.1"/>
    <property type="molecule type" value="Genomic_DNA"/>
</dbReference>
<evidence type="ECO:0000313" key="2">
    <source>
        <dbReference type="Proteomes" id="UP001196413"/>
    </source>
</evidence>
<protein>
    <submittedName>
        <fullName evidence="1">Uncharacterized protein</fullName>
    </submittedName>
</protein>
<comment type="caution">
    <text evidence="1">The sequence shown here is derived from an EMBL/GenBank/DDBJ whole genome shotgun (WGS) entry which is preliminary data.</text>
</comment>
<dbReference type="InterPro" id="IPR035940">
    <property type="entry name" value="CAP_sf"/>
</dbReference>
<gene>
    <name evidence="1" type="ORF">KIN20_021629</name>
</gene>
<dbReference type="Proteomes" id="UP001196413">
    <property type="component" value="Unassembled WGS sequence"/>
</dbReference>
<dbReference type="Gene3D" id="3.40.33.10">
    <property type="entry name" value="CAP"/>
    <property type="match status" value="1"/>
</dbReference>
<evidence type="ECO:0000313" key="1">
    <source>
        <dbReference type="EMBL" id="KAJ1362190.1"/>
    </source>
</evidence>
<accession>A0AAD5MP56</accession>
<proteinExistence type="predicted"/>
<name>A0AAD5MP56_PARTN</name>